<evidence type="ECO:0000259" key="5">
    <source>
        <dbReference type="Pfam" id="PF04542"/>
    </source>
</evidence>
<evidence type="ECO:0000256" key="1">
    <source>
        <dbReference type="ARBA" id="ARBA00010641"/>
    </source>
</evidence>
<evidence type="ECO:0008006" key="8">
    <source>
        <dbReference type="Google" id="ProtNLM"/>
    </source>
</evidence>
<reference evidence="7" key="1">
    <citation type="journal article" date="2015" name="Proc. Natl. Acad. Sci. U.S.A.">
        <title>Networks of energetic and metabolic interactions define dynamics in microbial communities.</title>
        <authorList>
            <person name="Embree M."/>
            <person name="Liu J.K."/>
            <person name="Al-Bassam M.M."/>
            <person name="Zengler K."/>
        </authorList>
    </citation>
    <scope>NUCLEOTIDE SEQUENCE</scope>
</reference>
<evidence type="ECO:0000256" key="2">
    <source>
        <dbReference type="ARBA" id="ARBA00023015"/>
    </source>
</evidence>
<dbReference type="InterPro" id="IPR013324">
    <property type="entry name" value="RNA_pol_sigma_r3/r4-like"/>
</dbReference>
<dbReference type="SUPFAM" id="SSF88659">
    <property type="entry name" value="Sigma3 and sigma4 domains of RNA polymerase sigma factors"/>
    <property type="match status" value="1"/>
</dbReference>
<gene>
    <name evidence="7" type="ORF">ASZ90_002558</name>
</gene>
<dbReference type="GO" id="GO:0016987">
    <property type="term" value="F:sigma factor activity"/>
    <property type="evidence" value="ECO:0007669"/>
    <property type="project" value="UniProtKB-KW"/>
</dbReference>
<evidence type="ECO:0000256" key="4">
    <source>
        <dbReference type="ARBA" id="ARBA00023163"/>
    </source>
</evidence>
<dbReference type="Gene3D" id="1.10.10.10">
    <property type="entry name" value="Winged helix-like DNA-binding domain superfamily/Winged helix DNA-binding domain"/>
    <property type="match status" value="1"/>
</dbReference>
<keyword evidence="2" id="KW-0805">Transcription regulation</keyword>
<dbReference type="SUPFAM" id="SSF53850">
    <property type="entry name" value="Periplasmic binding protein-like II"/>
    <property type="match status" value="1"/>
</dbReference>
<name>A0A0W8G3E1_9ZZZZ</name>
<dbReference type="Pfam" id="PF04542">
    <property type="entry name" value="Sigma70_r2"/>
    <property type="match status" value="1"/>
</dbReference>
<dbReference type="InterPro" id="IPR039425">
    <property type="entry name" value="RNA_pol_sigma-70-like"/>
</dbReference>
<dbReference type="InterPro" id="IPR014284">
    <property type="entry name" value="RNA_pol_sigma-70_dom"/>
</dbReference>
<dbReference type="Pfam" id="PF08281">
    <property type="entry name" value="Sigma70_r4_2"/>
    <property type="match status" value="1"/>
</dbReference>
<dbReference type="Pfam" id="PF13379">
    <property type="entry name" value="NMT1_2"/>
    <property type="match status" value="1"/>
</dbReference>
<keyword evidence="3" id="KW-0731">Sigma factor</keyword>
<protein>
    <recommendedName>
        <fullName evidence="8">Sigma-70 family RNA polymerase sigma factor</fullName>
    </recommendedName>
</protein>
<dbReference type="InterPro" id="IPR036388">
    <property type="entry name" value="WH-like_DNA-bd_sf"/>
</dbReference>
<dbReference type="PANTHER" id="PTHR43133">
    <property type="entry name" value="RNA POLYMERASE ECF-TYPE SIGMA FACTO"/>
    <property type="match status" value="1"/>
</dbReference>
<comment type="similarity">
    <text evidence="1">Belongs to the sigma-70 factor family. ECF subfamily.</text>
</comment>
<evidence type="ECO:0000259" key="6">
    <source>
        <dbReference type="Pfam" id="PF08281"/>
    </source>
</evidence>
<keyword evidence="4" id="KW-0804">Transcription</keyword>
<dbReference type="AlphaFoldDB" id="A0A0W8G3E1"/>
<dbReference type="Gene3D" id="1.10.1740.10">
    <property type="match status" value="1"/>
</dbReference>
<dbReference type="InterPro" id="IPR013325">
    <property type="entry name" value="RNA_pol_sigma_r2"/>
</dbReference>
<dbReference type="NCBIfam" id="TIGR02937">
    <property type="entry name" value="sigma70-ECF"/>
    <property type="match status" value="1"/>
</dbReference>
<feature type="domain" description="RNA polymerase sigma factor 70 region 4 type 2" evidence="6">
    <location>
        <begin position="123"/>
        <end position="172"/>
    </location>
</feature>
<evidence type="ECO:0000313" key="7">
    <source>
        <dbReference type="EMBL" id="KUG27590.1"/>
    </source>
</evidence>
<dbReference type="Gene3D" id="3.40.190.10">
    <property type="entry name" value="Periplasmic binding protein-like II"/>
    <property type="match status" value="2"/>
</dbReference>
<dbReference type="PANTHER" id="PTHR43133:SF51">
    <property type="entry name" value="RNA POLYMERASE SIGMA FACTOR"/>
    <property type="match status" value="1"/>
</dbReference>
<accession>A0A0W8G3E1</accession>
<comment type="caution">
    <text evidence="7">The sequence shown here is derived from an EMBL/GenBank/DDBJ whole genome shotgun (WGS) entry which is preliminary data.</text>
</comment>
<sequence>MDTAPIGDLVRQARTGDARAWQRIAARLYPFALGIARRRLAGSGLAEDAVQEAFLAAFCAIGSLRKPDFFPAWLAAIVRSQCMRLALGRHADASLDDMADGGLLPPGETADPAESLHETRLRAALHAALDALPGHLRETARQHYGRDRTSAEIAASLGIREGTVKKRLHAARDILREKMLPFAGAGILRVGYMPVTDHLLAMAALELYRDRPLPVAPRRYLSWQALTTDLRVGRVDAAFIMAPLAMRLAASGTDLAHVMDAHHDGSSLSVASEGRMRRLGLPAPYSTHQVLLDHLAATRPELADLSLSVINPSYAISSMRAKKIDAFFCAEPWGAKCVQEKLGRTVYFSKDILPGHTCCILAVRREFASRHGGVVRDYVRTLTAARDRIRSDPALGANILAACTGVARDVAHSVLSGRLVTFDDLRPRRERMEVFLPIMRHASGNAAAPPALDLDRFVCPDFA</sequence>
<organism evidence="7">
    <name type="scientific">hydrocarbon metagenome</name>
    <dbReference type="NCBI Taxonomy" id="938273"/>
    <lineage>
        <taxon>unclassified sequences</taxon>
        <taxon>metagenomes</taxon>
        <taxon>ecological metagenomes</taxon>
    </lineage>
</organism>
<dbReference type="InterPro" id="IPR013249">
    <property type="entry name" value="RNA_pol_sigma70_r4_t2"/>
</dbReference>
<dbReference type="GO" id="GO:0003677">
    <property type="term" value="F:DNA binding"/>
    <property type="evidence" value="ECO:0007669"/>
    <property type="project" value="InterPro"/>
</dbReference>
<evidence type="ECO:0000256" key="3">
    <source>
        <dbReference type="ARBA" id="ARBA00023082"/>
    </source>
</evidence>
<dbReference type="GO" id="GO:0006352">
    <property type="term" value="P:DNA-templated transcription initiation"/>
    <property type="evidence" value="ECO:0007669"/>
    <property type="project" value="InterPro"/>
</dbReference>
<dbReference type="InterPro" id="IPR007627">
    <property type="entry name" value="RNA_pol_sigma70_r2"/>
</dbReference>
<dbReference type="SUPFAM" id="SSF88946">
    <property type="entry name" value="Sigma2 domain of RNA polymerase sigma factors"/>
    <property type="match status" value="1"/>
</dbReference>
<dbReference type="EMBL" id="LNQE01000313">
    <property type="protein sequence ID" value="KUG27590.1"/>
    <property type="molecule type" value="Genomic_DNA"/>
</dbReference>
<feature type="domain" description="RNA polymerase sigma-70 region 2" evidence="5">
    <location>
        <begin position="26"/>
        <end position="84"/>
    </location>
</feature>
<proteinExistence type="inferred from homology"/>